<feature type="signal peptide" evidence="1">
    <location>
        <begin position="1"/>
        <end position="17"/>
    </location>
</feature>
<evidence type="ECO:0000256" key="1">
    <source>
        <dbReference type="SAM" id="SignalP"/>
    </source>
</evidence>
<protein>
    <submittedName>
        <fullName evidence="2">Putative secreted protein</fullName>
    </submittedName>
</protein>
<feature type="chain" id="PRO_5014663028" evidence="1">
    <location>
        <begin position="18"/>
        <end position="72"/>
    </location>
</feature>
<proteinExistence type="predicted"/>
<keyword evidence="1" id="KW-0732">Signal</keyword>
<evidence type="ECO:0000313" key="2">
    <source>
        <dbReference type="EMBL" id="MBW47857.1"/>
    </source>
</evidence>
<accession>A0A2M4B487</accession>
<reference evidence="2" key="1">
    <citation type="submission" date="2018-01" db="EMBL/GenBank/DDBJ databases">
        <title>An insight into the sialome of Amazonian anophelines.</title>
        <authorList>
            <person name="Ribeiro J.M."/>
            <person name="Scarpassa V."/>
            <person name="Calvo E."/>
        </authorList>
    </citation>
    <scope>NUCLEOTIDE SEQUENCE</scope>
    <source>
        <tissue evidence="2">Salivary glands</tissue>
    </source>
</reference>
<dbReference type="AlphaFoldDB" id="A0A2M4B487"/>
<sequence length="72" mass="8252">MYFMLVFVFKFTFVSHAQTPVLRREGIRGKNDGQGESVSTLQTYARSLTIPTVAPNPPPHFVLFVCSFMFRH</sequence>
<dbReference type="EMBL" id="GGFK01014536">
    <property type="protein sequence ID" value="MBW47857.1"/>
    <property type="molecule type" value="Transcribed_RNA"/>
</dbReference>
<organism evidence="2">
    <name type="scientific">Anopheles triannulatus</name>
    <dbReference type="NCBI Taxonomy" id="58253"/>
    <lineage>
        <taxon>Eukaryota</taxon>
        <taxon>Metazoa</taxon>
        <taxon>Ecdysozoa</taxon>
        <taxon>Arthropoda</taxon>
        <taxon>Hexapoda</taxon>
        <taxon>Insecta</taxon>
        <taxon>Pterygota</taxon>
        <taxon>Neoptera</taxon>
        <taxon>Endopterygota</taxon>
        <taxon>Diptera</taxon>
        <taxon>Nematocera</taxon>
        <taxon>Culicoidea</taxon>
        <taxon>Culicidae</taxon>
        <taxon>Anophelinae</taxon>
        <taxon>Anopheles</taxon>
    </lineage>
</organism>
<name>A0A2M4B487_9DIPT</name>